<reference evidence="4" key="1">
    <citation type="submission" date="2019-03" db="EMBL/GenBank/DDBJ databases">
        <title>Snf2 controls pulcherriminic acid biosynthesis and connects pigmentation and antifungal activity of the yeast Metschnikowia pulcherrima.</title>
        <authorList>
            <person name="Gore-Lloyd D."/>
            <person name="Sumann I."/>
            <person name="Brachmann A.O."/>
            <person name="Schneeberger K."/>
            <person name="Ortiz-Merino R.A."/>
            <person name="Moreno-Beltran M."/>
            <person name="Schlaefli M."/>
            <person name="Kirner P."/>
            <person name="Santos Kron A."/>
            <person name="Wolfe K.H."/>
            <person name="Piel J."/>
            <person name="Ahrens C.H."/>
            <person name="Henk D."/>
            <person name="Freimoser F.M."/>
        </authorList>
    </citation>
    <scope>NUCLEOTIDE SEQUENCE [LARGE SCALE GENOMIC DNA]</scope>
    <source>
        <strain evidence="4">APC 1.2</strain>
    </source>
</reference>
<evidence type="ECO:0000313" key="3">
    <source>
        <dbReference type="EMBL" id="QBM89351.1"/>
    </source>
</evidence>
<dbReference type="AlphaFoldDB" id="A0A4P6XTK4"/>
<evidence type="ECO:0000256" key="1">
    <source>
        <dbReference type="SAM" id="MobiDB-lite"/>
    </source>
</evidence>
<evidence type="ECO:0000313" key="4">
    <source>
        <dbReference type="Proteomes" id="UP000292447"/>
    </source>
</evidence>
<organism evidence="3 4">
    <name type="scientific">Metschnikowia aff. pulcherrima</name>
    <dbReference type="NCBI Taxonomy" id="2163413"/>
    <lineage>
        <taxon>Eukaryota</taxon>
        <taxon>Fungi</taxon>
        <taxon>Dikarya</taxon>
        <taxon>Ascomycota</taxon>
        <taxon>Saccharomycotina</taxon>
        <taxon>Pichiomycetes</taxon>
        <taxon>Metschnikowiaceae</taxon>
        <taxon>Metschnikowia</taxon>
    </lineage>
</organism>
<feature type="region of interest" description="Disordered" evidence="1">
    <location>
        <begin position="76"/>
        <end position="116"/>
    </location>
</feature>
<proteinExistence type="predicted"/>
<protein>
    <recommendedName>
        <fullName evidence="2">Armadillo-like helical domain-containing protein</fullName>
    </recommendedName>
</protein>
<dbReference type="InterPro" id="IPR013636">
    <property type="entry name" value="ARMH3_C"/>
</dbReference>
<dbReference type="EMBL" id="CP034459">
    <property type="protein sequence ID" value="QBM89351.1"/>
    <property type="molecule type" value="Genomic_DNA"/>
</dbReference>
<keyword evidence="4" id="KW-1185">Reference proteome</keyword>
<evidence type="ECO:0000259" key="2">
    <source>
        <dbReference type="SMART" id="SM01158"/>
    </source>
</evidence>
<name>A0A4P6XTK4_9ASCO</name>
<dbReference type="SMART" id="SM01158">
    <property type="entry name" value="DUF1741"/>
    <property type="match status" value="1"/>
</dbReference>
<dbReference type="Proteomes" id="UP000292447">
    <property type="component" value="Chromosome IV"/>
</dbReference>
<dbReference type="Pfam" id="PF08427">
    <property type="entry name" value="ARMH3_C"/>
    <property type="match status" value="1"/>
</dbReference>
<feature type="domain" description="Armadillo-like helical" evidence="2">
    <location>
        <begin position="605"/>
        <end position="833"/>
    </location>
</feature>
<sequence>MDYTRIFDSDASEQEVGALFTADINEVEFSKAIDSAAGHLWTGPDRSVASIGRVFCHGVSLFQEIMDTKGDAEDIDTVPDSSRHSYSVIASPKTSSETKFAPPKIPENPVGTIDDEDGEDITNLLSFQRRPSSVPELFDAVCIPDVVDLGEAQGSMPNLESEISQDPETDLVFSVETPELELSDDQRNAAVSRIAEVLTIWFARISRNAKKQGKDAFSVIFGPPGSGKAPSDTHLHALLEHTKTFIEKAIELNDLERASALRKLIILLHEILHSLFFALTLGAGTANSNEAAVVKSLLFCFFQVNFAHTLLALLSRTTAKSFPLLEAKDESQSKSISTPELRLSYETVMKIYGIYLSLANCPITLILVDKVSLSLDITTPEDTSPNIYSHFLELLDITREGSFDSLNTRLVSQLAAIFNYYYELSPDILRHSLRHSSFLGWITGNTLSTGGYLSIDTTITVTSFSEVTLDPVDPFLYEVDLYEHRKRLKYVKSGSDSEVAVRSPSYLAITFQIFQLLRNKAFTKEFISQNGDKIALFDIWLCVSLYVHHYQYRSGLNSFGARVSLLLMLKLTSSKSDSIEGLRSRKINENKWKLCHHKHPVIPLDENSAEKDALLYIIDVLQVTFRYNLSKKLDLENAKIALTVLYQILLEFEANPTEGLRTYAWNDLYQSLVNFMRFIARSQNEEGVKYLIEEIFSVFELLLSPVFDKVIEKSPDFFSLGYHPAKSMNFDLLYILLQQHESLEALFGKFIVKKTNFKRIERAFAGFKEKLASVKTEVHPSDVTRILNELSLFVDEGSASTTISIEANNYAETFKYLDKYRDYEDFAKQRELVDAFVSVLETDWVGERNKRK</sequence>
<accession>A0A4P6XTK4</accession>
<gene>
    <name evidence="3" type="primary">MPUL0D04210</name>
    <name evidence="3" type="ORF">METSCH_D04210</name>
</gene>